<dbReference type="InterPro" id="IPR036162">
    <property type="entry name" value="Resolvase-like_N_sf"/>
</dbReference>
<dbReference type="InterPro" id="IPR006119">
    <property type="entry name" value="Resolv_N"/>
</dbReference>
<dbReference type="PROSITE" id="PS51737">
    <property type="entry name" value="RECOMBINASE_DNA_BIND"/>
    <property type="match status" value="1"/>
</dbReference>
<dbReference type="InterPro" id="IPR025827">
    <property type="entry name" value="Zn_ribbon_recom_dom"/>
</dbReference>
<dbReference type="RefSeq" id="WP_051649819.1">
    <property type="nucleotide sequence ID" value="NZ_CP006986.1"/>
</dbReference>
<dbReference type="SUPFAM" id="SSF53041">
    <property type="entry name" value="Resolvase-like"/>
    <property type="match status" value="1"/>
</dbReference>
<dbReference type="SMART" id="SM00857">
    <property type="entry name" value="Resolvase"/>
    <property type="match status" value="1"/>
</dbReference>
<dbReference type="Pfam" id="PF13408">
    <property type="entry name" value="Zn_ribbon_recom"/>
    <property type="match status" value="1"/>
</dbReference>
<dbReference type="Pfam" id="PF07508">
    <property type="entry name" value="Recombinase"/>
    <property type="match status" value="1"/>
</dbReference>
<dbReference type="InterPro" id="IPR011109">
    <property type="entry name" value="DNA_bind_recombinase_dom"/>
</dbReference>
<keyword evidence="1" id="KW-0238">DNA-binding</keyword>
<protein>
    <submittedName>
        <fullName evidence="6">Resolvase/recombinase protein</fullName>
    </submittedName>
</protein>
<feature type="domain" description="Resolvase/invertase-type recombinase catalytic" evidence="4">
    <location>
        <begin position="8"/>
        <end position="168"/>
    </location>
</feature>
<dbReference type="PANTHER" id="PTHR30461">
    <property type="entry name" value="DNA-INVERTASE FROM LAMBDOID PROPHAGE"/>
    <property type="match status" value="1"/>
</dbReference>
<dbReference type="HOGENOM" id="CLU_030020_2_1_5"/>
<dbReference type="Pfam" id="PF00239">
    <property type="entry name" value="Resolvase"/>
    <property type="match status" value="1"/>
</dbReference>
<dbReference type="Gene3D" id="3.90.1750.20">
    <property type="entry name" value="Putative Large Serine Recombinase, Chain B, Domain 2"/>
    <property type="match status" value="1"/>
</dbReference>
<evidence type="ECO:0000259" key="5">
    <source>
        <dbReference type="PROSITE" id="PS51737"/>
    </source>
</evidence>
<accession>A0A060HVC1</accession>
<dbReference type="PANTHER" id="PTHR30461:SF2">
    <property type="entry name" value="SERINE RECOMBINASE PINE-RELATED"/>
    <property type="match status" value="1"/>
</dbReference>
<reference evidence="6 7" key="1">
    <citation type="submission" date="2013-12" db="EMBL/GenBank/DDBJ databases">
        <title>Complete genome sequence of Rhizobium etli bv. mimosae IE4771.</title>
        <authorList>
            <person name="Bustos P."/>
            <person name="Santamaria R.I."/>
            <person name="Lozano L."/>
            <person name="Ormeno-Orrillo E."/>
            <person name="Rogel M.A."/>
            <person name="Romero D."/>
            <person name="Cevallos M.A."/>
            <person name="Martinez-Romero E."/>
            <person name="Gonzalez V."/>
        </authorList>
    </citation>
    <scope>NUCLEOTIDE SEQUENCE [LARGE SCALE GENOMIC DNA]</scope>
    <source>
        <strain evidence="6 7">IE4771</strain>
    </source>
</reference>
<dbReference type="CDD" id="cd00338">
    <property type="entry name" value="Ser_Recombinase"/>
    <property type="match status" value="1"/>
</dbReference>
<organism evidence="6 7">
    <name type="scientific">Rhizobium etli bv. mimosae str. IE4771</name>
    <dbReference type="NCBI Taxonomy" id="1432050"/>
    <lineage>
        <taxon>Bacteria</taxon>
        <taxon>Pseudomonadati</taxon>
        <taxon>Pseudomonadota</taxon>
        <taxon>Alphaproteobacteria</taxon>
        <taxon>Hyphomicrobiales</taxon>
        <taxon>Rhizobiaceae</taxon>
        <taxon>Rhizobium/Agrobacterium group</taxon>
        <taxon>Rhizobium</taxon>
    </lineage>
</organism>
<dbReference type="GO" id="GO:0003677">
    <property type="term" value="F:DNA binding"/>
    <property type="evidence" value="ECO:0007669"/>
    <property type="project" value="UniProtKB-KW"/>
</dbReference>
<gene>
    <name evidence="6" type="ORF">IE4771_CH00355</name>
</gene>
<evidence type="ECO:0000256" key="1">
    <source>
        <dbReference type="ARBA" id="ARBA00023125"/>
    </source>
</evidence>
<dbReference type="InterPro" id="IPR038109">
    <property type="entry name" value="DNA_bind_recomb_sf"/>
</dbReference>
<dbReference type="InterPro" id="IPR050639">
    <property type="entry name" value="SSR_resolvase"/>
</dbReference>
<evidence type="ECO:0000256" key="2">
    <source>
        <dbReference type="ARBA" id="ARBA00023172"/>
    </source>
</evidence>
<dbReference type="Gene3D" id="3.40.50.1390">
    <property type="entry name" value="Resolvase, N-terminal catalytic domain"/>
    <property type="match status" value="1"/>
</dbReference>
<evidence type="ECO:0000256" key="3">
    <source>
        <dbReference type="SAM" id="Coils"/>
    </source>
</evidence>
<sequence>MSKSPAQKAYSYIRFSTPEQMKGDSLRRQTAAAELYAKTHGLALDDKSFEDFGISAFRGANEETGRLGDFLEAVSHGDILAGSYLLVESLDRISRKTPRKAVRILERICEAGITVVTLADQRVYTEASLDDDPMAIMYALMVAQRANEESAIKARRLKQAWIGKRLKAATTPLTALCPAWLSLNDSRTAYEVIPERAATVRSIFKMCLDGMGQHTIAARLIAEGTATFGRAEIWHRSYVKKILENPAVIGRFTPHTVNTLNGRKVRTPLEPIEGYFPAVVDVESFEKVGSMSSMRGLNVSAGIASTATTANVLAGLAKCPTCGSTMTRVNKGGSKGGKPYLVCTKAKAGAGCRYKQVKLDAIEAAVISLGTYLHDLTPSPNADSEAKYRDMRRLAEVVEDQIQNLVAAVEQGDTSKAITKAIANNEAELDRIRQELDELARLASDTITNRIENTVAEFCALTETGDIAKINATMRQIFDKAVVDYDTGYLRFYWRHTETSPAEVLYSFPTEKVEQP</sequence>
<dbReference type="EMBL" id="CP006986">
    <property type="protein sequence ID" value="AIC25522.1"/>
    <property type="molecule type" value="Genomic_DNA"/>
</dbReference>
<dbReference type="OrthoDB" id="9791494at2"/>
<dbReference type="PROSITE" id="PS51736">
    <property type="entry name" value="RECOMBINASES_3"/>
    <property type="match status" value="1"/>
</dbReference>
<dbReference type="KEGG" id="rei:IE4771_CH00355"/>
<dbReference type="AlphaFoldDB" id="A0A060HVC1"/>
<evidence type="ECO:0000313" key="6">
    <source>
        <dbReference type="EMBL" id="AIC25522.1"/>
    </source>
</evidence>
<proteinExistence type="predicted"/>
<keyword evidence="3" id="KW-0175">Coiled coil</keyword>
<feature type="coiled-coil region" evidence="3">
    <location>
        <begin position="381"/>
        <end position="449"/>
    </location>
</feature>
<evidence type="ECO:0000313" key="7">
    <source>
        <dbReference type="Proteomes" id="UP000027180"/>
    </source>
</evidence>
<keyword evidence="2" id="KW-0233">DNA recombination</keyword>
<dbReference type="Proteomes" id="UP000027180">
    <property type="component" value="Chromosome"/>
</dbReference>
<name>A0A060HVC1_RHIET</name>
<evidence type="ECO:0000259" key="4">
    <source>
        <dbReference type="PROSITE" id="PS51736"/>
    </source>
</evidence>
<feature type="domain" description="Recombinase" evidence="5">
    <location>
        <begin position="178"/>
        <end position="298"/>
    </location>
</feature>
<dbReference type="GO" id="GO:0000150">
    <property type="term" value="F:DNA strand exchange activity"/>
    <property type="evidence" value="ECO:0007669"/>
    <property type="project" value="InterPro"/>
</dbReference>